<dbReference type="PANTHER" id="PTHR10340:SF57">
    <property type="entry name" value="METALLOPHOS DOMAIN-CONTAINING PROTEIN"/>
    <property type="match status" value="1"/>
</dbReference>
<keyword evidence="4" id="KW-0964">Secreted</keyword>
<evidence type="ECO:0000256" key="7">
    <source>
        <dbReference type="ARBA" id="ARBA00022801"/>
    </source>
</evidence>
<evidence type="ECO:0000313" key="13">
    <source>
        <dbReference type="Proteomes" id="UP000094527"/>
    </source>
</evidence>
<evidence type="ECO:0000256" key="3">
    <source>
        <dbReference type="ARBA" id="ARBA00008234"/>
    </source>
</evidence>
<reference evidence="12 13" key="1">
    <citation type="journal article" date="2016" name="Genome Biol. Evol.">
        <title>Gene Family Evolution Reflects Adaptation to Soil Environmental Stressors in the Genome of the Collembolan Orchesella cincta.</title>
        <authorList>
            <person name="Faddeeva-Vakhrusheva A."/>
            <person name="Derks M.F."/>
            <person name="Anvar S.Y."/>
            <person name="Agamennone V."/>
            <person name="Suring W."/>
            <person name="Smit S."/>
            <person name="van Straalen N.M."/>
            <person name="Roelofs D."/>
        </authorList>
    </citation>
    <scope>NUCLEOTIDE SEQUENCE [LARGE SCALE GENOMIC DNA]</scope>
    <source>
        <tissue evidence="12">Mixed pool</tissue>
    </source>
</reference>
<keyword evidence="5" id="KW-0479">Metal-binding</keyword>
<dbReference type="AlphaFoldDB" id="A0A1D2NBQ4"/>
<evidence type="ECO:0000256" key="1">
    <source>
        <dbReference type="ARBA" id="ARBA00001947"/>
    </source>
</evidence>
<organism evidence="12 13">
    <name type="scientific">Orchesella cincta</name>
    <name type="common">Springtail</name>
    <name type="synonym">Podura cincta</name>
    <dbReference type="NCBI Taxonomy" id="48709"/>
    <lineage>
        <taxon>Eukaryota</taxon>
        <taxon>Metazoa</taxon>
        <taxon>Ecdysozoa</taxon>
        <taxon>Arthropoda</taxon>
        <taxon>Hexapoda</taxon>
        <taxon>Collembola</taxon>
        <taxon>Entomobryomorpha</taxon>
        <taxon>Entomobryoidea</taxon>
        <taxon>Orchesellidae</taxon>
        <taxon>Orchesellinae</taxon>
        <taxon>Orchesella</taxon>
    </lineage>
</organism>
<dbReference type="InterPro" id="IPR029052">
    <property type="entry name" value="Metallo-depent_PP-like"/>
</dbReference>
<keyword evidence="8" id="KW-0862">Zinc</keyword>
<feature type="domain" description="Calcineurin-like phosphoesterase" evidence="10">
    <location>
        <begin position="34"/>
        <end position="250"/>
    </location>
</feature>
<dbReference type="OMA" id="HVIVLHT"/>
<evidence type="ECO:0000256" key="8">
    <source>
        <dbReference type="ARBA" id="ARBA00022833"/>
    </source>
</evidence>
<proteinExistence type="inferred from homology"/>
<sequence>MVCWRQNGPLYRSSEGRYGGYGCDSPFILVESAIKAMKDIRGNDIEFILWTGDSISHAIHHDESLKDDTVYSILNNITSLLKTQFPFSNIYPVLGNMDWYPKNKISTQVTYVEFQRRLQMYWRLWTQWLPPESLDTFQKGGYYAIEQKNRKLRLLILNTSLYTKKIWITGASEEDPAGQFEWLTDMLEKAKKTKETVFIIGHIPPGKMERYMSSRFGYHAYADQFNKRYLKLVRDYHDVIAGQFFGHFHSDSFRIFYEKLVSPRKSMFADEIGPNNPGLRLYQFNTTTGQIYDYSQYYLNLTEANVRDRAEWKILYNLTNYYQLNNVSSASLSDLAFSFLKESGTQMFFKYYHANSVGYEDPRNCKDLCRRTHFCVITNVDYQDYERCIQTVFGPSPSSAASGLVPSSQALLLQRILPSFLPLLQTARWSWSPSSCVPTPLLSL</sequence>
<comment type="subcellular location">
    <subcellularLocation>
        <location evidence="2">Secreted</location>
    </subcellularLocation>
</comment>
<dbReference type="InterPro" id="IPR041805">
    <property type="entry name" value="ASMase/PPN1_MPP"/>
</dbReference>
<dbReference type="InterPro" id="IPR004843">
    <property type="entry name" value="Calcineurin-like_PHP"/>
</dbReference>
<dbReference type="Proteomes" id="UP000094527">
    <property type="component" value="Unassembled WGS sequence"/>
</dbReference>
<dbReference type="OrthoDB" id="348678at2759"/>
<dbReference type="EMBL" id="LJIJ01000099">
    <property type="protein sequence ID" value="ODN02678.1"/>
    <property type="molecule type" value="Genomic_DNA"/>
</dbReference>
<dbReference type="Pfam" id="PF19272">
    <property type="entry name" value="ASMase_C"/>
    <property type="match status" value="1"/>
</dbReference>
<evidence type="ECO:0000256" key="9">
    <source>
        <dbReference type="ARBA" id="ARBA00023180"/>
    </source>
</evidence>
<dbReference type="Pfam" id="PF00149">
    <property type="entry name" value="Metallophos"/>
    <property type="match status" value="1"/>
</dbReference>
<dbReference type="InterPro" id="IPR045473">
    <property type="entry name" value="ASM_C"/>
</dbReference>
<keyword evidence="7" id="KW-0378">Hydrolase</keyword>
<evidence type="ECO:0000256" key="2">
    <source>
        <dbReference type="ARBA" id="ARBA00004613"/>
    </source>
</evidence>
<dbReference type="PANTHER" id="PTHR10340">
    <property type="entry name" value="SPHINGOMYELIN PHOSPHODIESTERASE"/>
    <property type="match status" value="1"/>
</dbReference>
<evidence type="ECO:0000256" key="6">
    <source>
        <dbReference type="ARBA" id="ARBA00022729"/>
    </source>
</evidence>
<dbReference type="SUPFAM" id="SSF56300">
    <property type="entry name" value="Metallo-dependent phosphatases"/>
    <property type="match status" value="1"/>
</dbReference>
<dbReference type="GO" id="GO:0046872">
    <property type="term" value="F:metal ion binding"/>
    <property type="evidence" value="ECO:0007669"/>
    <property type="project" value="UniProtKB-KW"/>
</dbReference>
<dbReference type="Gene3D" id="3.60.21.10">
    <property type="match status" value="1"/>
</dbReference>
<keyword evidence="13" id="KW-1185">Reference proteome</keyword>
<protein>
    <submittedName>
        <fullName evidence="12">Acid sphingomyelinase-like phosphodiesterase 3b</fullName>
    </submittedName>
</protein>
<gene>
    <name evidence="12" type="ORF">Ocin01_03984</name>
</gene>
<comment type="caution">
    <text evidence="12">The sequence shown here is derived from an EMBL/GenBank/DDBJ whole genome shotgun (WGS) entry which is preliminary data.</text>
</comment>
<comment type="similarity">
    <text evidence="3">Belongs to the acid sphingomyelinase family.</text>
</comment>
<feature type="domain" description="Sphingomyelin phosphodiesterase C-terminal" evidence="11">
    <location>
        <begin position="257"/>
        <end position="391"/>
    </location>
</feature>
<evidence type="ECO:0000256" key="5">
    <source>
        <dbReference type="ARBA" id="ARBA00022723"/>
    </source>
</evidence>
<dbReference type="GO" id="GO:0005615">
    <property type="term" value="C:extracellular space"/>
    <property type="evidence" value="ECO:0007669"/>
    <property type="project" value="TreeGrafter"/>
</dbReference>
<evidence type="ECO:0000259" key="11">
    <source>
        <dbReference type="Pfam" id="PF19272"/>
    </source>
</evidence>
<evidence type="ECO:0000256" key="4">
    <source>
        <dbReference type="ARBA" id="ARBA00022525"/>
    </source>
</evidence>
<name>A0A1D2NBQ4_ORCCI</name>
<accession>A0A1D2NBQ4</accession>
<evidence type="ECO:0000259" key="10">
    <source>
        <dbReference type="Pfam" id="PF00149"/>
    </source>
</evidence>
<keyword evidence="6" id="KW-0732">Signal</keyword>
<dbReference type="CDD" id="cd00842">
    <property type="entry name" value="MPP_ASMase"/>
    <property type="match status" value="1"/>
</dbReference>
<keyword evidence="9" id="KW-0325">Glycoprotein</keyword>
<dbReference type="STRING" id="48709.A0A1D2NBQ4"/>
<comment type="cofactor">
    <cofactor evidence="1">
        <name>Zn(2+)</name>
        <dbReference type="ChEBI" id="CHEBI:29105"/>
    </cofactor>
</comment>
<dbReference type="GO" id="GO:0008081">
    <property type="term" value="F:phosphoric diester hydrolase activity"/>
    <property type="evidence" value="ECO:0007669"/>
    <property type="project" value="TreeGrafter"/>
</dbReference>
<evidence type="ECO:0000313" key="12">
    <source>
        <dbReference type="EMBL" id="ODN02678.1"/>
    </source>
</evidence>